<name>A0AA39L085_MICHY</name>
<evidence type="ECO:0000256" key="2">
    <source>
        <dbReference type="ARBA" id="ARBA00023315"/>
    </source>
</evidence>
<dbReference type="GO" id="GO:0004059">
    <property type="term" value="F:aralkylamine N-acetyltransferase activity"/>
    <property type="evidence" value="ECO:0007669"/>
    <property type="project" value="UniProtKB-EC"/>
</dbReference>
<comment type="caution">
    <text evidence="15">The sequence shown here is derived from an EMBL/GenBank/DDBJ whole genome shotgun (WGS) entry which is preliminary data.</text>
</comment>
<dbReference type="FunFam" id="3.40.630.30:FF:000046">
    <property type="entry name" value="Dopamine N-acetyltransferase"/>
    <property type="match status" value="1"/>
</dbReference>
<dbReference type="InterPro" id="IPR016181">
    <property type="entry name" value="Acyl_CoA_acyltransferase"/>
</dbReference>
<comment type="catalytic activity">
    <reaction evidence="12">
        <text>dopamine + hexadecanoyl-CoA = N-hexadecanoyl-dopamine + CoA + H(+)</text>
        <dbReference type="Rhea" id="RHEA:51376"/>
        <dbReference type="ChEBI" id="CHEBI:15378"/>
        <dbReference type="ChEBI" id="CHEBI:57287"/>
        <dbReference type="ChEBI" id="CHEBI:57379"/>
        <dbReference type="ChEBI" id="CHEBI:59905"/>
        <dbReference type="ChEBI" id="CHEBI:134058"/>
    </reaction>
    <physiologicalReaction direction="left-to-right" evidence="12">
        <dbReference type="Rhea" id="RHEA:51377"/>
    </physiologicalReaction>
</comment>
<dbReference type="CDD" id="cd04301">
    <property type="entry name" value="NAT_SF"/>
    <property type="match status" value="1"/>
</dbReference>
<evidence type="ECO:0000256" key="8">
    <source>
        <dbReference type="ARBA" id="ARBA00051284"/>
    </source>
</evidence>
<dbReference type="Proteomes" id="UP001168972">
    <property type="component" value="Unassembled WGS sequence"/>
</dbReference>
<proteinExistence type="inferred from homology"/>
<dbReference type="Gene3D" id="3.40.630.30">
    <property type="match status" value="1"/>
</dbReference>
<evidence type="ECO:0000256" key="10">
    <source>
        <dbReference type="ARBA" id="ARBA00051823"/>
    </source>
</evidence>
<protein>
    <recommendedName>
        <fullName evidence="5">aralkylamine N-acetyltransferase</fullName>
        <ecNumber evidence="5">2.3.1.87</ecNumber>
    </recommendedName>
</protein>
<dbReference type="EC" id="2.3.1.87" evidence="5"/>
<dbReference type="EMBL" id="JAQQBR010000003">
    <property type="protein sequence ID" value="KAK0180428.1"/>
    <property type="molecule type" value="Genomic_DNA"/>
</dbReference>
<accession>A0AA39L085</accession>
<dbReference type="Pfam" id="PF00583">
    <property type="entry name" value="Acetyltransf_1"/>
    <property type="match status" value="1"/>
</dbReference>
<evidence type="ECO:0000313" key="15">
    <source>
        <dbReference type="EMBL" id="KAK0180428.1"/>
    </source>
</evidence>
<comment type="catalytic activity">
    <reaction evidence="7">
        <text>serotonin + octadecanoyl-CoA = N-octadecanoyl-serotonin + CoA + H(+)</text>
        <dbReference type="Rhea" id="RHEA:51400"/>
        <dbReference type="ChEBI" id="CHEBI:15378"/>
        <dbReference type="ChEBI" id="CHEBI:57287"/>
        <dbReference type="ChEBI" id="CHEBI:57394"/>
        <dbReference type="ChEBI" id="CHEBI:134065"/>
        <dbReference type="ChEBI" id="CHEBI:350546"/>
    </reaction>
    <physiologicalReaction direction="left-to-right" evidence="7">
        <dbReference type="Rhea" id="RHEA:51401"/>
    </physiologicalReaction>
</comment>
<dbReference type="AlphaFoldDB" id="A0AA39L085"/>
<evidence type="ECO:0000256" key="11">
    <source>
        <dbReference type="ARBA" id="ARBA00052178"/>
    </source>
</evidence>
<evidence type="ECO:0000256" key="4">
    <source>
        <dbReference type="ARBA" id="ARBA00038182"/>
    </source>
</evidence>
<evidence type="ECO:0000256" key="13">
    <source>
        <dbReference type="ARBA" id="ARBA00052491"/>
    </source>
</evidence>
<reference evidence="15" key="2">
    <citation type="submission" date="2023-03" db="EMBL/GenBank/DDBJ databases">
        <authorList>
            <person name="Inwood S.N."/>
            <person name="Skelly J.G."/>
            <person name="Guhlin J."/>
            <person name="Harrop T.W.R."/>
            <person name="Goldson S.G."/>
            <person name="Dearden P.K."/>
        </authorList>
    </citation>
    <scope>NUCLEOTIDE SEQUENCE</scope>
    <source>
        <strain evidence="15">Lincoln</strain>
        <tissue evidence="15">Whole body</tissue>
    </source>
</reference>
<comment type="catalytic activity">
    <reaction evidence="11">
        <text>serotonin + hexadecanoyl-CoA = N-hexadecanoyl-serotonin + CoA + H(+)</text>
        <dbReference type="Rhea" id="RHEA:51384"/>
        <dbReference type="ChEBI" id="CHEBI:15378"/>
        <dbReference type="ChEBI" id="CHEBI:57287"/>
        <dbReference type="ChEBI" id="CHEBI:57379"/>
        <dbReference type="ChEBI" id="CHEBI:134059"/>
        <dbReference type="ChEBI" id="CHEBI:350546"/>
    </reaction>
    <physiologicalReaction direction="left-to-right" evidence="11">
        <dbReference type="Rhea" id="RHEA:51385"/>
    </physiologicalReaction>
</comment>
<dbReference type="SUPFAM" id="SSF55729">
    <property type="entry name" value="Acyl-CoA N-acyltransferases (Nat)"/>
    <property type="match status" value="1"/>
</dbReference>
<feature type="domain" description="N-acetyltransferase" evidence="14">
    <location>
        <begin position="164"/>
        <end position="222"/>
    </location>
</feature>
<evidence type="ECO:0000256" key="7">
    <source>
        <dbReference type="ARBA" id="ARBA00050849"/>
    </source>
</evidence>
<keyword evidence="1" id="KW-0808">Transferase</keyword>
<reference evidence="15" key="1">
    <citation type="journal article" date="2023" name="bioRxiv">
        <title>Scaffold-level genome assemblies of two parasitoid biocontrol wasps reveal the parthenogenesis mechanism and an associated novel virus.</title>
        <authorList>
            <person name="Inwood S."/>
            <person name="Skelly J."/>
            <person name="Guhlin J."/>
            <person name="Harrop T."/>
            <person name="Goldson S."/>
            <person name="Dearden P."/>
        </authorList>
    </citation>
    <scope>NUCLEOTIDE SEQUENCE</scope>
    <source>
        <strain evidence="15">Lincoln</strain>
        <tissue evidence="15">Whole body</tissue>
    </source>
</reference>
<evidence type="ECO:0000313" key="16">
    <source>
        <dbReference type="Proteomes" id="UP001168972"/>
    </source>
</evidence>
<keyword evidence="2" id="KW-0012">Acyltransferase</keyword>
<keyword evidence="16" id="KW-1185">Reference proteome</keyword>
<comment type="catalytic activity">
    <reaction evidence="9">
        <text>dopamine + acetyl-CoA = N-acetyldopamine + CoA + H(+)</text>
        <dbReference type="Rhea" id="RHEA:51388"/>
        <dbReference type="ChEBI" id="CHEBI:15378"/>
        <dbReference type="ChEBI" id="CHEBI:57287"/>
        <dbReference type="ChEBI" id="CHEBI:57288"/>
        <dbReference type="ChEBI" id="CHEBI:59905"/>
        <dbReference type="ChEBI" id="CHEBI:125678"/>
    </reaction>
    <physiologicalReaction direction="left-to-right" evidence="9">
        <dbReference type="Rhea" id="RHEA:51389"/>
    </physiologicalReaction>
</comment>
<comment type="catalytic activity">
    <reaction evidence="13">
        <text>serotonin + acetyl-CoA = N-acetylserotonin + CoA + H(+)</text>
        <dbReference type="Rhea" id="RHEA:25217"/>
        <dbReference type="ChEBI" id="CHEBI:15378"/>
        <dbReference type="ChEBI" id="CHEBI:17697"/>
        <dbReference type="ChEBI" id="CHEBI:57287"/>
        <dbReference type="ChEBI" id="CHEBI:57288"/>
        <dbReference type="ChEBI" id="CHEBI:350546"/>
        <dbReference type="EC" id="2.3.1.87"/>
    </reaction>
    <physiologicalReaction direction="left-to-right" evidence="13">
        <dbReference type="Rhea" id="RHEA:25218"/>
    </physiologicalReaction>
</comment>
<dbReference type="PANTHER" id="PTHR20905">
    <property type="entry name" value="N-ACETYLTRANSFERASE-RELATED"/>
    <property type="match status" value="1"/>
</dbReference>
<evidence type="ECO:0000256" key="5">
    <source>
        <dbReference type="ARBA" id="ARBA00039114"/>
    </source>
</evidence>
<gene>
    <name evidence="15" type="ORF">PV327_006071</name>
</gene>
<dbReference type="InterPro" id="IPR000182">
    <property type="entry name" value="GNAT_dom"/>
</dbReference>
<evidence type="ECO:0000259" key="14">
    <source>
        <dbReference type="Pfam" id="PF00583"/>
    </source>
</evidence>
<comment type="similarity">
    <text evidence="4">Belongs to the acetyltransferase family. AANAT subfamily.</text>
</comment>
<evidence type="ECO:0000256" key="3">
    <source>
        <dbReference type="ARBA" id="ARBA00037926"/>
    </source>
</evidence>
<organism evidence="15 16">
    <name type="scientific">Microctonus hyperodae</name>
    <name type="common">Parasitoid wasp</name>
    <dbReference type="NCBI Taxonomy" id="165561"/>
    <lineage>
        <taxon>Eukaryota</taxon>
        <taxon>Metazoa</taxon>
        <taxon>Ecdysozoa</taxon>
        <taxon>Arthropoda</taxon>
        <taxon>Hexapoda</taxon>
        <taxon>Insecta</taxon>
        <taxon>Pterygota</taxon>
        <taxon>Neoptera</taxon>
        <taxon>Endopterygota</taxon>
        <taxon>Hymenoptera</taxon>
        <taxon>Apocrita</taxon>
        <taxon>Ichneumonoidea</taxon>
        <taxon>Braconidae</taxon>
        <taxon>Euphorinae</taxon>
        <taxon>Microctonus</taxon>
    </lineage>
</organism>
<comment type="catalytic activity">
    <reaction evidence="6">
        <text>dopamine + (9Z)-octadecenoyl-CoA = N-(9Z-octadecanoyl)-dopamine + CoA + H(+)</text>
        <dbReference type="Rhea" id="RHEA:51380"/>
        <dbReference type="ChEBI" id="CHEBI:15378"/>
        <dbReference type="ChEBI" id="CHEBI:31883"/>
        <dbReference type="ChEBI" id="CHEBI:57287"/>
        <dbReference type="ChEBI" id="CHEBI:57387"/>
        <dbReference type="ChEBI" id="CHEBI:59905"/>
    </reaction>
    <physiologicalReaction direction="left-to-right" evidence="6">
        <dbReference type="Rhea" id="RHEA:51381"/>
    </physiologicalReaction>
</comment>
<comment type="catalytic activity">
    <reaction evidence="10">
        <text>serotonin + (9Z)-octadecenoyl-CoA = N-(9Z-octadecenoyl)-serotonin + CoA + H(+)</text>
        <dbReference type="Rhea" id="RHEA:51392"/>
        <dbReference type="ChEBI" id="CHEBI:15378"/>
        <dbReference type="ChEBI" id="CHEBI:57287"/>
        <dbReference type="ChEBI" id="CHEBI:57387"/>
        <dbReference type="ChEBI" id="CHEBI:134064"/>
        <dbReference type="ChEBI" id="CHEBI:350546"/>
    </reaction>
    <physiologicalReaction direction="left-to-right" evidence="10">
        <dbReference type="Rhea" id="RHEA:51393"/>
    </physiologicalReaction>
</comment>
<dbReference type="PANTHER" id="PTHR20905:SF1">
    <property type="entry name" value="AT07410P-RELATED"/>
    <property type="match status" value="1"/>
</dbReference>
<comment type="pathway">
    <text evidence="3">Aromatic compound metabolism; melatonin biosynthesis; melatonin from serotonin: step 1/2.</text>
</comment>
<evidence type="ECO:0000256" key="6">
    <source>
        <dbReference type="ARBA" id="ARBA00050189"/>
    </source>
</evidence>
<evidence type="ECO:0000256" key="9">
    <source>
        <dbReference type="ARBA" id="ARBA00051711"/>
    </source>
</evidence>
<sequence length="258" mass="29381">MDQLIDIKMGKIGITGVNFPAEDMRKMTKYSLADKMDENETTTMEYHIIPIGIRDQQKVIAFLRRFFFRDEPLNHSIQLIPEGENSTCIPLEEYSTSSIDENLSLMAVSSTGTIVGVLLNGKTQAPEHGEPEYITNCESPKFKKTLKLLHYVDQQANLINRYPNKNGIDVRIISVDNNWRGRGIAAALVEKTIVIARELKYDYIRADCTSHFTAKLCKRLGFDSIYELHYADYVDENGKPVFLPSLPHTAITTYVRKL</sequence>
<evidence type="ECO:0000256" key="1">
    <source>
        <dbReference type="ARBA" id="ARBA00022679"/>
    </source>
</evidence>
<evidence type="ECO:0000256" key="12">
    <source>
        <dbReference type="ARBA" id="ARBA00052335"/>
    </source>
</evidence>
<comment type="catalytic activity">
    <reaction evidence="8">
        <text>serotonin + (5Z,8Z,11Z,14Z)-eicosatetraenoyl-CoA = N-[(5Z,8Z,11Z,14Z)-eicosatetraenoyl]-serotonin + CoA + H(+)</text>
        <dbReference type="Rhea" id="RHEA:51396"/>
        <dbReference type="ChEBI" id="CHEBI:15378"/>
        <dbReference type="ChEBI" id="CHEBI:57287"/>
        <dbReference type="ChEBI" id="CHEBI:57368"/>
        <dbReference type="ChEBI" id="CHEBI:132255"/>
        <dbReference type="ChEBI" id="CHEBI:350546"/>
    </reaction>
    <physiologicalReaction direction="left-to-right" evidence="8">
        <dbReference type="Rhea" id="RHEA:51397"/>
    </physiologicalReaction>
</comment>